<dbReference type="Proteomes" id="UP000008370">
    <property type="component" value="Unassembled WGS sequence"/>
</dbReference>
<dbReference type="InParanoid" id="K5X332"/>
<feature type="region of interest" description="Disordered" evidence="1">
    <location>
        <begin position="71"/>
        <end position="112"/>
    </location>
</feature>
<organism evidence="2 3">
    <name type="scientific">Phanerochaete carnosa (strain HHB-10118-sp)</name>
    <name type="common">White-rot fungus</name>
    <name type="synonym">Peniophora carnosa</name>
    <dbReference type="NCBI Taxonomy" id="650164"/>
    <lineage>
        <taxon>Eukaryota</taxon>
        <taxon>Fungi</taxon>
        <taxon>Dikarya</taxon>
        <taxon>Basidiomycota</taxon>
        <taxon>Agaricomycotina</taxon>
        <taxon>Agaricomycetes</taxon>
        <taxon>Polyporales</taxon>
        <taxon>Phanerochaetaceae</taxon>
        <taxon>Phanerochaete</taxon>
    </lineage>
</organism>
<feature type="compositionally biased region" description="Basic and acidic residues" evidence="1">
    <location>
        <begin position="74"/>
        <end position="90"/>
    </location>
</feature>
<keyword evidence="3" id="KW-1185">Reference proteome</keyword>
<protein>
    <submittedName>
        <fullName evidence="2">Uncharacterized protein</fullName>
    </submittedName>
</protein>
<name>K5X332_PHACS</name>
<gene>
    <name evidence="2" type="ORF">PHACADRAFT_194784</name>
</gene>
<dbReference type="EMBL" id="JH930471">
    <property type="protein sequence ID" value="EKM57217.1"/>
    <property type="molecule type" value="Genomic_DNA"/>
</dbReference>
<sequence length="163" mass="17958">MLQEDKRLMNEFCFQVVLLVMSAEVWDSNSEDFIIAIIAELNRPYHLRVLWLLQRASSMIIAVLGRVRCPANSEGDRKHRDYHLPTERRAAASTALRRPSPQASSQAHPQASGLDRALGVPMHLRTKLSAGGCQRAALRDTSVNTAGFGFGRKSDGSRTASAA</sequence>
<evidence type="ECO:0000313" key="3">
    <source>
        <dbReference type="Proteomes" id="UP000008370"/>
    </source>
</evidence>
<reference evidence="2 3" key="1">
    <citation type="journal article" date="2012" name="BMC Genomics">
        <title>Comparative genomics of the white-rot fungi, Phanerochaete carnosa and P. chrysosporium, to elucidate the genetic basis of the distinct wood types they colonize.</title>
        <authorList>
            <person name="Suzuki H."/>
            <person name="MacDonald J."/>
            <person name="Syed K."/>
            <person name="Salamov A."/>
            <person name="Hori C."/>
            <person name="Aerts A."/>
            <person name="Henrissat B."/>
            <person name="Wiebenga A."/>
            <person name="vanKuyk P.A."/>
            <person name="Barry K."/>
            <person name="Lindquist E."/>
            <person name="LaButti K."/>
            <person name="Lapidus A."/>
            <person name="Lucas S."/>
            <person name="Coutinho P."/>
            <person name="Gong Y."/>
            <person name="Samejima M."/>
            <person name="Mahadevan R."/>
            <person name="Abou-Zaid M."/>
            <person name="de Vries R.P."/>
            <person name="Igarashi K."/>
            <person name="Yadav J.S."/>
            <person name="Grigoriev I.V."/>
            <person name="Master E.R."/>
        </authorList>
    </citation>
    <scope>NUCLEOTIDE SEQUENCE [LARGE SCALE GENOMIC DNA]</scope>
    <source>
        <strain evidence="2 3">HHB-10118-sp</strain>
    </source>
</reference>
<evidence type="ECO:0000313" key="2">
    <source>
        <dbReference type="EMBL" id="EKM57217.1"/>
    </source>
</evidence>
<dbReference type="KEGG" id="pco:PHACADRAFT_194784"/>
<dbReference type="HOGENOM" id="CLU_1627666_0_0_1"/>
<dbReference type="RefSeq" id="XP_007395038.1">
    <property type="nucleotide sequence ID" value="XM_007394976.1"/>
</dbReference>
<accession>K5X332</accession>
<evidence type="ECO:0000256" key="1">
    <source>
        <dbReference type="SAM" id="MobiDB-lite"/>
    </source>
</evidence>
<dbReference type="AlphaFoldDB" id="K5X332"/>
<dbReference type="GeneID" id="18911032"/>
<proteinExistence type="predicted"/>